<dbReference type="Pfam" id="PF03668">
    <property type="entry name" value="RapZ-like_N"/>
    <property type="match status" value="1"/>
</dbReference>
<dbReference type="Proteomes" id="UP000503096">
    <property type="component" value="Chromosome"/>
</dbReference>
<keyword evidence="1 4" id="KW-0547">Nucleotide-binding</keyword>
<keyword evidence="3 4" id="KW-0342">GTP-binding</keyword>
<evidence type="ECO:0000259" key="5">
    <source>
        <dbReference type="Pfam" id="PF03668"/>
    </source>
</evidence>
<keyword evidence="2 4" id="KW-0067">ATP-binding</keyword>
<protein>
    <submittedName>
        <fullName evidence="7">RNase adapter protein RapZ</fullName>
    </submittedName>
</protein>
<name>A0A6M4H3K8_9PROT</name>
<dbReference type="FunCoup" id="A0A6M4H3K8">
    <property type="interactions" value="190"/>
</dbReference>
<keyword evidence="8" id="KW-1185">Reference proteome</keyword>
<dbReference type="InterPro" id="IPR027417">
    <property type="entry name" value="P-loop_NTPase"/>
</dbReference>
<evidence type="ECO:0000256" key="2">
    <source>
        <dbReference type="ARBA" id="ARBA00022840"/>
    </source>
</evidence>
<dbReference type="InParanoid" id="A0A6M4H3K8"/>
<dbReference type="Pfam" id="PF22740">
    <property type="entry name" value="PapZ_C"/>
    <property type="match status" value="1"/>
</dbReference>
<sequence>MHLVLLSGVSGSGKSVALKALEDAGFFCVDNLPAALIPQLVATRTEPRVAISADARSPETLAELPRVVAGVKDAGHQVQVIVLDATDESLVRRFSETRRPHPLAKDGRTLKEAIVKERLLLEGLTDIGNRIDTSALTPAQLRGWIQDLVVTDRTRLALAFVSFGFKGGVPLDADFVFDVRFLANPHYDPQLRLLTGADPDVIAFLERETEAGLLIEEIQRFLQRWIPKFVLDQRAALTVAIGCTGGRHRSVYVTNQLAERFAQDYDVIVRHRDISKA</sequence>
<feature type="domain" description="RapZ-like N-terminal" evidence="5">
    <location>
        <begin position="1"/>
        <end position="152"/>
    </location>
</feature>
<feature type="domain" description="RapZ C-terminal" evidence="6">
    <location>
        <begin position="157"/>
        <end position="274"/>
    </location>
</feature>
<dbReference type="PANTHER" id="PTHR30448:SF0">
    <property type="entry name" value="RNASE ADAPTER PROTEIN RAPZ"/>
    <property type="match status" value="1"/>
</dbReference>
<dbReference type="SUPFAM" id="SSF52540">
    <property type="entry name" value="P-loop containing nucleoside triphosphate hydrolases"/>
    <property type="match status" value="1"/>
</dbReference>
<dbReference type="GO" id="GO:0005525">
    <property type="term" value="F:GTP binding"/>
    <property type="evidence" value="ECO:0007669"/>
    <property type="project" value="UniProtKB-UniRule"/>
</dbReference>
<feature type="binding site" evidence="4">
    <location>
        <begin position="8"/>
        <end position="15"/>
    </location>
    <ligand>
        <name>ATP</name>
        <dbReference type="ChEBI" id="CHEBI:30616"/>
    </ligand>
</feature>
<evidence type="ECO:0000259" key="6">
    <source>
        <dbReference type="Pfam" id="PF22740"/>
    </source>
</evidence>
<accession>A0A6M4H3K8</accession>
<evidence type="ECO:0000256" key="1">
    <source>
        <dbReference type="ARBA" id="ARBA00022741"/>
    </source>
</evidence>
<dbReference type="InterPro" id="IPR005337">
    <property type="entry name" value="RapZ-like"/>
</dbReference>
<evidence type="ECO:0000313" key="7">
    <source>
        <dbReference type="EMBL" id="QJR13293.1"/>
    </source>
</evidence>
<dbReference type="GO" id="GO:0005524">
    <property type="term" value="F:ATP binding"/>
    <property type="evidence" value="ECO:0007669"/>
    <property type="project" value="UniProtKB-UniRule"/>
</dbReference>
<dbReference type="HAMAP" id="MF_00636">
    <property type="entry name" value="RapZ_like"/>
    <property type="match status" value="1"/>
</dbReference>
<organism evidence="7 8">
    <name type="scientific">Usitatibacter palustris</name>
    <dbReference type="NCBI Taxonomy" id="2732487"/>
    <lineage>
        <taxon>Bacteria</taxon>
        <taxon>Pseudomonadati</taxon>
        <taxon>Pseudomonadota</taxon>
        <taxon>Betaproteobacteria</taxon>
        <taxon>Nitrosomonadales</taxon>
        <taxon>Usitatibacteraceae</taxon>
        <taxon>Usitatibacter</taxon>
    </lineage>
</organism>
<dbReference type="PANTHER" id="PTHR30448">
    <property type="entry name" value="RNASE ADAPTER PROTEIN RAPZ"/>
    <property type="match status" value="1"/>
</dbReference>
<dbReference type="KEGG" id="upl:DSM104440_00075"/>
<dbReference type="RefSeq" id="WP_171159699.1">
    <property type="nucleotide sequence ID" value="NZ_CP053073.1"/>
</dbReference>
<evidence type="ECO:0000256" key="4">
    <source>
        <dbReference type="HAMAP-Rule" id="MF_00636"/>
    </source>
</evidence>
<dbReference type="NCBIfam" id="NF003828">
    <property type="entry name" value="PRK05416.1"/>
    <property type="match status" value="1"/>
</dbReference>
<dbReference type="EMBL" id="CP053073">
    <property type="protein sequence ID" value="QJR13293.1"/>
    <property type="molecule type" value="Genomic_DNA"/>
</dbReference>
<dbReference type="PIRSF" id="PIRSF005052">
    <property type="entry name" value="P-loopkin"/>
    <property type="match status" value="1"/>
</dbReference>
<evidence type="ECO:0000313" key="8">
    <source>
        <dbReference type="Proteomes" id="UP000503096"/>
    </source>
</evidence>
<dbReference type="AlphaFoldDB" id="A0A6M4H3K8"/>
<dbReference type="InterPro" id="IPR053931">
    <property type="entry name" value="RapZ_C"/>
</dbReference>
<evidence type="ECO:0000256" key="3">
    <source>
        <dbReference type="ARBA" id="ARBA00023134"/>
    </source>
</evidence>
<feature type="binding site" evidence="4">
    <location>
        <begin position="54"/>
        <end position="57"/>
    </location>
    <ligand>
        <name>GTP</name>
        <dbReference type="ChEBI" id="CHEBI:37565"/>
    </ligand>
</feature>
<reference evidence="7 8" key="1">
    <citation type="submission" date="2020-04" db="EMBL/GenBank/DDBJ databases">
        <title>Usitatibacter rugosus gen. nov., sp. nov. and Usitatibacter palustris sp. nov., novel members of Usitatibacteraceae fam. nov. within the order Nitrosomonadales isolated from soil.</title>
        <authorList>
            <person name="Huber K.J."/>
            <person name="Neumann-Schaal M."/>
            <person name="Geppert A."/>
            <person name="Luckner M."/>
            <person name="Wanner G."/>
            <person name="Overmann J."/>
        </authorList>
    </citation>
    <scope>NUCLEOTIDE SEQUENCE [LARGE SCALE GENOMIC DNA]</scope>
    <source>
        <strain evidence="7 8">Swamp67</strain>
    </source>
</reference>
<dbReference type="Gene3D" id="3.40.50.300">
    <property type="entry name" value="P-loop containing nucleotide triphosphate hydrolases"/>
    <property type="match status" value="1"/>
</dbReference>
<gene>
    <name evidence="7" type="primary">rapZ</name>
    <name evidence="7" type="ORF">DSM104440_00075</name>
</gene>
<dbReference type="InterPro" id="IPR053930">
    <property type="entry name" value="RapZ-like_N"/>
</dbReference>
<proteinExistence type="inferred from homology"/>